<comment type="cofactor">
    <cofactor evidence="8">
        <name>Zn(2+)</name>
        <dbReference type="ChEBI" id="CHEBI:29105"/>
    </cofactor>
    <text evidence="8">Binds 1 zinc ion.</text>
</comment>
<evidence type="ECO:0000256" key="4">
    <source>
        <dbReference type="ARBA" id="ARBA00022723"/>
    </source>
</evidence>
<evidence type="ECO:0000256" key="8">
    <source>
        <dbReference type="HAMAP-Rule" id="MF_00009"/>
    </source>
</evidence>
<dbReference type="AlphaFoldDB" id="A0A0C5WG05"/>
<name>A0A0C5WG05_CHLMR</name>
<dbReference type="GeneID" id="1246068"/>
<dbReference type="SMR" id="A0A0C5WG05"/>
<evidence type="ECO:0000256" key="7">
    <source>
        <dbReference type="ARBA" id="ARBA00022833"/>
    </source>
</evidence>
<keyword evidence="6 8" id="KW-0378">Hydrolase</keyword>
<keyword evidence="5 8" id="KW-0255">Endonuclease</keyword>
<dbReference type="PATRIC" id="fig|83560.3.peg.740"/>
<dbReference type="OMA" id="MRVKENQ"/>
<dbReference type="Gene3D" id="3.40.390.30">
    <property type="entry name" value="Metalloproteases ('zincins'), catalytic domain"/>
    <property type="match status" value="1"/>
</dbReference>
<dbReference type="GO" id="GO:0008270">
    <property type="term" value="F:zinc ion binding"/>
    <property type="evidence" value="ECO:0007669"/>
    <property type="project" value="UniProtKB-UniRule"/>
</dbReference>
<keyword evidence="2 8" id="KW-0963">Cytoplasm</keyword>
<reference evidence="9 10" key="1">
    <citation type="submission" date="2014-02" db="EMBL/GenBank/DDBJ databases">
        <authorList>
            <person name="Chen C."/>
            <person name="Conrad T.A."/>
            <person name="Zhou Z."/>
            <person name="Lai Z."/>
            <person name="Zhong G."/>
        </authorList>
    </citation>
    <scope>NUCLEOTIDE SEQUENCE [LARGE SCALE GENOMIC DNA]</scope>
    <source>
        <strain evidence="9 10">Nigg3-28</strain>
    </source>
</reference>
<dbReference type="GO" id="GO:0004521">
    <property type="term" value="F:RNA endonuclease activity"/>
    <property type="evidence" value="ECO:0007669"/>
    <property type="project" value="UniProtKB-UniRule"/>
</dbReference>
<dbReference type="InterPro" id="IPR023091">
    <property type="entry name" value="MetalPrtase_cat_dom_sf_prd"/>
</dbReference>
<proteinExistence type="inferred from homology"/>
<keyword evidence="3 8" id="KW-0540">Nuclease</keyword>
<keyword evidence="8" id="KW-0698">rRNA processing</keyword>
<evidence type="ECO:0000313" key="9">
    <source>
        <dbReference type="EMBL" id="AJR10773.1"/>
    </source>
</evidence>
<dbReference type="HAMAP" id="MF_00009">
    <property type="entry name" value="Endoribonucl_YbeY"/>
    <property type="match status" value="1"/>
</dbReference>
<feature type="binding site" evidence="8">
    <location>
        <position position="124"/>
    </location>
    <ligand>
        <name>Zn(2+)</name>
        <dbReference type="ChEBI" id="CHEBI:29105"/>
        <note>catalytic</note>
    </ligand>
</feature>
<dbReference type="InterPro" id="IPR002036">
    <property type="entry name" value="YbeY"/>
</dbReference>
<evidence type="ECO:0000256" key="3">
    <source>
        <dbReference type="ARBA" id="ARBA00022722"/>
    </source>
</evidence>
<dbReference type="NCBIfam" id="TIGR00043">
    <property type="entry name" value="rRNA maturation RNase YbeY"/>
    <property type="match status" value="1"/>
</dbReference>
<dbReference type="Proteomes" id="UP000260363">
    <property type="component" value="Chromosome"/>
</dbReference>
<dbReference type="GO" id="GO:0006364">
    <property type="term" value="P:rRNA processing"/>
    <property type="evidence" value="ECO:0007669"/>
    <property type="project" value="UniProtKB-UniRule"/>
</dbReference>
<protein>
    <recommendedName>
        <fullName evidence="8">Endoribonuclease YbeY</fullName>
        <ecNumber evidence="8">3.1.-.-</ecNumber>
    </recommendedName>
</protein>
<feature type="binding site" evidence="8">
    <location>
        <position position="130"/>
    </location>
    <ligand>
        <name>Zn(2+)</name>
        <dbReference type="ChEBI" id="CHEBI:29105"/>
        <note>catalytic</note>
    </ligand>
</feature>
<organism evidence="9 10">
    <name type="scientific">Chlamydia muridarum</name>
    <dbReference type="NCBI Taxonomy" id="83560"/>
    <lineage>
        <taxon>Bacteria</taxon>
        <taxon>Pseudomonadati</taxon>
        <taxon>Chlamydiota</taxon>
        <taxon>Chlamydiia</taxon>
        <taxon>Chlamydiales</taxon>
        <taxon>Chlamydiaceae</taxon>
        <taxon>Chlamydia/Chlamydophila group</taxon>
        <taxon>Chlamydia</taxon>
    </lineage>
</organism>
<comment type="similarity">
    <text evidence="1 8">Belongs to the endoribonuclease YbeY family.</text>
</comment>
<gene>
    <name evidence="8" type="primary">ybeY</name>
    <name evidence="9" type="ORF">BD36_03760</name>
</gene>
<dbReference type="GO" id="GO:0004222">
    <property type="term" value="F:metalloendopeptidase activity"/>
    <property type="evidence" value="ECO:0007669"/>
    <property type="project" value="InterPro"/>
</dbReference>
<dbReference type="EC" id="3.1.-.-" evidence="8"/>
<evidence type="ECO:0000256" key="1">
    <source>
        <dbReference type="ARBA" id="ARBA00010875"/>
    </source>
</evidence>
<dbReference type="Pfam" id="PF02130">
    <property type="entry name" value="YbeY"/>
    <property type="match status" value="1"/>
</dbReference>
<dbReference type="SUPFAM" id="SSF55486">
    <property type="entry name" value="Metalloproteases ('zincins'), catalytic domain"/>
    <property type="match status" value="1"/>
</dbReference>
<comment type="function">
    <text evidence="8">Single strand-specific metallo-endoribonuclease involved in late-stage 70S ribosome quality control and in maturation of the 3' terminus of the 16S rRNA.</text>
</comment>
<evidence type="ECO:0000256" key="6">
    <source>
        <dbReference type="ARBA" id="ARBA00022801"/>
    </source>
</evidence>
<evidence type="ECO:0000256" key="5">
    <source>
        <dbReference type="ARBA" id="ARBA00022759"/>
    </source>
</evidence>
<evidence type="ECO:0000313" key="10">
    <source>
        <dbReference type="Proteomes" id="UP000260363"/>
    </source>
</evidence>
<keyword evidence="8" id="KW-0690">Ribosome biogenesis</keyword>
<dbReference type="STRING" id="83560.NC80_03545"/>
<sequence>MLILDRSSPQIFISNEQQDVDIDLQSVQRLVILFLELQKVSTDQVYIYFLSDAALAQLHDEQFSDPSLTDTITLPIDRPGIQSFPHVLGEAFVSPRAAMRFLGQYTEAQLYHEISRYVVHSLLHMLGYDDQTDEDKRIMREQEDSSLTFLAQNQALLHPTV</sequence>
<accession>A0A0C5WG05</accession>
<dbReference type="RefSeq" id="WP_010231279.1">
    <property type="nucleotide sequence ID" value="NZ_CP007217.1"/>
</dbReference>
<feature type="binding site" evidence="8">
    <location>
        <position position="120"/>
    </location>
    <ligand>
        <name>Zn(2+)</name>
        <dbReference type="ChEBI" id="CHEBI:29105"/>
        <note>catalytic</note>
    </ligand>
</feature>
<dbReference type="EMBL" id="CP007217">
    <property type="protein sequence ID" value="AJR10773.1"/>
    <property type="molecule type" value="Genomic_DNA"/>
</dbReference>
<keyword evidence="4 8" id="KW-0479">Metal-binding</keyword>
<dbReference type="GO" id="GO:0005737">
    <property type="term" value="C:cytoplasm"/>
    <property type="evidence" value="ECO:0007669"/>
    <property type="project" value="UniProtKB-SubCell"/>
</dbReference>
<comment type="subcellular location">
    <subcellularLocation>
        <location evidence="8">Cytoplasm</location>
    </subcellularLocation>
</comment>
<evidence type="ECO:0000256" key="2">
    <source>
        <dbReference type="ARBA" id="ARBA00022490"/>
    </source>
</evidence>
<keyword evidence="7 8" id="KW-0862">Zinc</keyword>